<evidence type="ECO:0000313" key="3">
    <source>
        <dbReference type="Proteomes" id="UP000005104"/>
    </source>
</evidence>
<evidence type="ECO:0000259" key="1">
    <source>
        <dbReference type="Pfam" id="PF09557"/>
    </source>
</evidence>
<dbReference type="STRING" id="768710.DesyoDRAFT_0411"/>
<dbReference type="AlphaFoldDB" id="H5Y1J1"/>
<dbReference type="PANTHER" id="PTHR38463:SF1">
    <property type="entry name" value="STRESS RESPONSE PROTEIN YSNF"/>
    <property type="match status" value="1"/>
</dbReference>
<dbReference type="EMBL" id="CM001441">
    <property type="protein sequence ID" value="EHQ87604.1"/>
    <property type="molecule type" value="Genomic_DNA"/>
</dbReference>
<dbReference type="Pfam" id="PF09557">
    <property type="entry name" value="DUF2382"/>
    <property type="match status" value="1"/>
</dbReference>
<reference evidence="2 3" key="1">
    <citation type="submission" date="2011-11" db="EMBL/GenBank/DDBJ databases">
        <title>The Noncontiguous Finished genome of Desulfosporosinus youngiae DSM 17734.</title>
        <authorList>
            <consortium name="US DOE Joint Genome Institute (JGI-PGF)"/>
            <person name="Lucas S."/>
            <person name="Han J."/>
            <person name="Lapidus A."/>
            <person name="Cheng J.-F."/>
            <person name="Goodwin L."/>
            <person name="Pitluck S."/>
            <person name="Peters L."/>
            <person name="Ovchinnikova G."/>
            <person name="Lu M."/>
            <person name="Land M.L."/>
            <person name="Hauser L."/>
            <person name="Pester M."/>
            <person name="Spring S."/>
            <person name="Ollivier B."/>
            <person name="Rattei T."/>
            <person name="Klenk H.-P."/>
            <person name="Wagner M."/>
            <person name="Loy A."/>
            <person name="Woyke T.J."/>
        </authorList>
    </citation>
    <scope>NUCLEOTIDE SEQUENCE [LARGE SCALE GENOMIC DNA]</scope>
    <source>
        <strain evidence="2 3">DSM 17734</strain>
    </source>
</reference>
<organism evidence="2 3">
    <name type="scientific">Desulfosporosinus youngiae DSM 17734</name>
    <dbReference type="NCBI Taxonomy" id="768710"/>
    <lineage>
        <taxon>Bacteria</taxon>
        <taxon>Bacillati</taxon>
        <taxon>Bacillota</taxon>
        <taxon>Clostridia</taxon>
        <taxon>Eubacteriales</taxon>
        <taxon>Desulfitobacteriaceae</taxon>
        <taxon>Desulfosporosinus</taxon>
    </lineage>
</organism>
<keyword evidence="3" id="KW-1185">Reference proteome</keyword>
<dbReference type="NCBIfam" id="TIGR02271">
    <property type="entry name" value="YsnF/AvaK domain"/>
    <property type="match status" value="1"/>
</dbReference>
<accession>H5Y1J1</accession>
<dbReference type="PANTHER" id="PTHR38463">
    <property type="entry name" value="STRESS RESPONSE PROTEIN YSNF"/>
    <property type="match status" value="1"/>
</dbReference>
<protein>
    <submittedName>
        <fullName evidence="2">Conserved domain protein, TIGR02271</fullName>
    </submittedName>
</protein>
<dbReference type="eggNOG" id="COG3861">
    <property type="taxonomic scope" value="Bacteria"/>
</dbReference>
<dbReference type="InterPro" id="IPR052967">
    <property type="entry name" value="Stress_Response_Assoc"/>
</dbReference>
<name>H5Y1J1_9FIRM</name>
<gene>
    <name evidence="2" type="ORF">DesyoDRAFT_0411</name>
</gene>
<dbReference type="Proteomes" id="UP000005104">
    <property type="component" value="Chromosome"/>
</dbReference>
<proteinExistence type="predicted"/>
<evidence type="ECO:0000313" key="2">
    <source>
        <dbReference type="EMBL" id="EHQ87604.1"/>
    </source>
</evidence>
<dbReference type="RefSeq" id="WP_007778767.1">
    <property type="nucleotide sequence ID" value="NZ_CM001441.1"/>
</dbReference>
<dbReference type="InterPro" id="IPR019060">
    <property type="entry name" value="DUF2382"/>
</dbReference>
<feature type="domain" description="DUF2382" evidence="1">
    <location>
        <begin position="24"/>
        <end position="130"/>
    </location>
</feature>
<dbReference type="HOGENOM" id="CLU_108392_1_0_9"/>
<sequence>MEDKSSLETDSPFQGSCSNEDAALQIKAEQLKIIKKWLQTGEVKIYRETYTQEKNFTVPVKREELVIEKKDLFSAAPANLAAPEIIRILLGEEQVAFTKHWVDLEDVSVYKRQIEDINHIELTLKHEVPTIKFTDI</sequence>